<evidence type="ECO:0000256" key="7">
    <source>
        <dbReference type="ARBA" id="ARBA00023239"/>
    </source>
</evidence>
<dbReference type="GO" id="GO:0006508">
    <property type="term" value="P:proteolysis"/>
    <property type="evidence" value="ECO:0007669"/>
    <property type="project" value="UniProtKB-KW"/>
</dbReference>
<dbReference type="GO" id="GO:0016829">
    <property type="term" value="F:lyase activity"/>
    <property type="evidence" value="ECO:0007669"/>
    <property type="project" value="UniProtKB-KW"/>
</dbReference>
<dbReference type="AlphaFoldDB" id="A0A645C6T3"/>
<keyword evidence="3" id="KW-0227">DNA damage</keyword>
<keyword evidence="4" id="KW-0378">Hydrolase</keyword>
<reference evidence="8" key="1">
    <citation type="submission" date="2019-08" db="EMBL/GenBank/DDBJ databases">
        <authorList>
            <person name="Kucharzyk K."/>
            <person name="Murdoch R.W."/>
            <person name="Higgins S."/>
            <person name="Loffler F."/>
        </authorList>
    </citation>
    <scope>NUCLEOTIDE SEQUENCE</scope>
</reference>
<evidence type="ECO:0000256" key="5">
    <source>
        <dbReference type="ARBA" id="ARBA00023124"/>
    </source>
</evidence>
<gene>
    <name evidence="8" type="ORF">SDC9_120372</name>
</gene>
<proteinExistence type="inferred from homology"/>
<dbReference type="InterPro" id="IPR036590">
    <property type="entry name" value="SRAP-like"/>
</dbReference>
<keyword evidence="2" id="KW-0645">Protease</keyword>
<dbReference type="PANTHER" id="PTHR13604">
    <property type="entry name" value="DC12-RELATED"/>
    <property type="match status" value="1"/>
</dbReference>
<evidence type="ECO:0008006" key="9">
    <source>
        <dbReference type="Google" id="ProtNLM"/>
    </source>
</evidence>
<dbReference type="Gene3D" id="3.90.1680.10">
    <property type="entry name" value="SOS response associated peptidase-like"/>
    <property type="match status" value="1"/>
</dbReference>
<dbReference type="InterPro" id="IPR003738">
    <property type="entry name" value="SRAP"/>
</dbReference>
<organism evidence="8">
    <name type="scientific">bioreactor metagenome</name>
    <dbReference type="NCBI Taxonomy" id="1076179"/>
    <lineage>
        <taxon>unclassified sequences</taxon>
        <taxon>metagenomes</taxon>
        <taxon>ecological metagenomes</taxon>
    </lineage>
</organism>
<evidence type="ECO:0000256" key="4">
    <source>
        <dbReference type="ARBA" id="ARBA00022801"/>
    </source>
</evidence>
<comment type="similarity">
    <text evidence="1">Belongs to the SOS response-associated peptidase family.</text>
</comment>
<evidence type="ECO:0000313" key="8">
    <source>
        <dbReference type="EMBL" id="MPM73392.1"/>
    </source>
</evidence>
<keyword evidence="6" id="KW-0238">DNA-binding</keyword>
<dbReference type="SUPFAM" id="SSF143081">
    <property type="entry name" value="BB1717-like"/>
    <property type="match status" value="1"/>
</dbReference>
<dbReference type="GO" id="GO:0003697">
    <property type="term" value="F:single-stranded DNA binding"/>
    <property type="evidence" value="ECO:0007669"/>
    <property type="project" value="InterPro"/>
</dbReference>
<protein>
    <recommendedName>
        <fullName evidence="9">SOS response-associated peptidase YedK</fullName>
    </recommendedName>
</protein>
<dbReference type="GO" id="GO:0008233">
    <property type="term" value="F:peptidase activity"/>
    <property type="evidence" value="ECO:0007669"/>
    <property type="project" value="UniProtKB-KW"/>
</dbReference>
<dbReference type="GO" id="GO:0106300">
    <property type="term" value="P:protein-DNA covalent cross-linking repair"/>
    <property type="evidence" value="ECO:0007669"/>
    <property type="project" value="InterPro"/>
</dbReference>
<keyword evidence="7" id="KW-0456">Lyase</keyword>
<name>A0A645C6T3_9ZZZZ</name>
<sequence>MCGRYLFSNTENTFINNIKKYYQNQLPFEVFQQIHFDEIRPTDKTVVFLNDENNKLIPQVMSWGLTINKKRVINLRNENGIARHYKPCLVIASGYYEWDQDTKQRYLFSTSNHLIIMAACYNNKNEFAIITEEANPTLSKIHNRVPLTIKKDEITSYFQGEIIHSNQFSIKID</sequence>
<evidence type="ECO:0000256" key="1">
    <source>
        <dbReference type="ARBA" id="ARBA00008136"/>
    </source>
</evidence>
<keyword evidence="5" id="KW-0190">Covalent protein-DNA linkage</keyword>
<dbReference type="PANTHER" id="PTHR13604:SF0">
    <property type="entry name" value="ABASIC SITE PROCESSING PROTEIN HMCES"/>
    <property type="match status" value="1"/>
</dbReference>
<dbReference type="EMBL" id="VSSQ01025336">
    <property type="protein sequence ID" value="MPM73392.1"/>
    <property type="molecule type" value="Genomic_DNA"/>
</dbReference>
<evidence type="ECO:0000256" key="6">
    <source>
        <dbReference type="ARBA" id="ARBA00023125"/>
    </source>
</evidence>
<dbReference type="Pfam" id="PF02586">
    <property type="entry name" value="SRAP"/>
    <property type="match status" value="1"/>
</dbReference>
<accession>A0A645C6T3</accession>
<comment type="caution">
    <text evidence="8">The sequence shown here is derived from an EMBL/GenBank/DDBJ whole genome shotgun (WGS) entry which is preliminary data.</text>
</comment>
<evidence type="ECO:0000256" key="2">
    <source>
        <dbReference type="ARBA" id="ARBA00022670"/>
    </source>
</evidence>
<evidence type="ECO:0000256" key="3">
    <source>
        <dbReference type="ARBA" id="ARBA00022763"/>
    </source>
</evidence>